<evidence type="ECO:0000313" key="3">
    <source>
        <dbReference type="Proteomes" id="UP000092582"/>
    </source>
</evidence>
<dbReference type="STRING" id="670052.PA27867_2151"/>
<evidence type="ECO:0000313" key="2">
    <source>
        <dbReference type="EMBL" id="ANP73103.1"/>
    </source>
</evidence>
<name>A0A1B1BL65_9MICO</name>
<accession>A0A1B1BL65</accession>
<dbReference type="AlphaFoldDB" id="A0A1B1BL65"/>
<dbReference type="KEGG" id="cart:PA27867_2151"/>
<evidence type="ECO:0000256" key="1">
    <source>
        <dbReference type="SAM" id="MobiDB-lite"/>
    </source>
</evidence>
<sequence>MVKPLRVEFCGEWYSVDSGAPFSIGRESDLTIDDNPYLHRTFLRLYEDFGLWWIANVGNLLSATVSDSTGTVQAWLAPGAKLPIVFQTMHVMFSAGSSTYDFTIHAEDDFYNTSLSASHEGGTTTILPVTLTTSQRLLIVALSESILTQAVPGRGAIPSSAEAAARLGWSMTTFNRKLDNVCSKLDKLGVAGLRGGAGHLATNRRARLVEYAVATRLVSLDDVMLLDRAAEESRLSASGAPAGNTADSTDAVGAVDGEQSP</sequence>
<dbReference type="EMBL" id="CP016282">
    <property type="protein sequence ID" value="ANP73103.1"/>
    <property type="molecule type" value="Genomic_DNA"/>
</dbReference>
<reference evidence="2 3" key="1">
    <citation type="submission" date="2016-06" db="EMBL/GenBank/DDBJ databases">
        <title>Genome sequencing of Cryobacterium arcticum PAMC 27867.</title>
        <authorList>
            <person name="Lee J."/>
            <person name="Kim O.-S."/>
        </authorList>
    </citation>
    <scope>NUCLEOTIDE SEQUENCE [LARGE SCALE GENOMIC DNA]</scope>
    <source>
        <strain evidence="2 3">PAMC 27867</strain>
    </source>
</reference>
<gene>
    <name evidence="2" type="ORF">PA27867_2151</name>
</gene>
<feature type="region of interest" description="Disordered" evidence="1">
    <location>
        <begin position="234"/>
        <end position="261"/>
    </location>
</feature>
<keyword evidence="3" id="KW-1185">Reference proteome</keyword>
<dbReference type="Proteomes" id="UP000092582">
    <property type="component" value="Chromosome 1"/>
</dbReference>
<protein>
    <submittedName>
        <fullName evidence="2">Uncharacterized protein</fullName>
    </submittedName>
</protein>
<dbReference type="PATRIC" id="fig|670052.7.peg.2213"/>
<dbReference type="RefSeq" id="WP_167550880.1">
    <property type="nucleotide sequence ID" value="NZ_CP016282.1"/>
</dbReference>
<organism evidence="2 3">
    <name type="scientific">Cryobacterium arcticum</name>
    <dbReference type="NCBI Taxonomy" id="670052"/>
    <lineage>
        <taxon>Bacteria</taxon>
        <taxon>Bacillati</taxon>
        <taxon>Actinomycetota</taxon>
        <taxon>Actinomycetes</taxon>
        <taxon>Micrococcales</taxon>
        <taxon>Microbacteriaceae</taxon>
        <taxon>Cryobacterium</taxon>
    </lineage>
</organism>
<proteinExistence type="predicted"/>